<comment type="caution">
    <text evidence="8">The sequence shown here is derived from an EMBL/GenBank/DDBJ whole genome shotgun (WGS) entry which is preliminary data.</text>
</comment>
<dbReference type="Proteomes" id="UP000182763">
    <property type="component" value="Unassembled WGS sequence"/>
</dbReference>
<evidence type="ECO:0000256" key="1">
    <source>
        <dbReference type="ARBA" id="ARBA00010398"/>
    </source>
</evidence>
<dbReference type="NCBIfam" id="NF005719">
    <property type="entry name" value="PRK07535.1"/>
    <property type="match status" value="1"/>
</dbReference>
<dbReference type="PANTHER" id="PTHR45833:SF1">
    <property type="entry name" value="METHIONINE SYNTHASE"/>
    <property type="match status" value="1"/>
</dbReference>
<keyword evidence="3" id="KW-0846">Cobalamin</keyword>
<dbReference type="AlphaFoldDB" id="A0A1J5GIU6"/>
<protein>
    <submittedName>
        <fullName evidence="8">Methyltetrahydrofolate--corrinoid methyltransferase</fullName>
    </submittedName>
</protein>
<dbReference type="InterPro" id="IPR011005">
    <property type="entry name" value="Dihydropteroate_synth-like_sf"/>
</dbReference>
<feature type="domain" description="Pterin-binding" evidence="7">
    <location>
        <begin position="1"/>
        <end position="248"/>
    </location>
</feature>
<sequence length="270" mass="29756">MLIIGEKLNSARKQVREMIENRDVKAIQDLARNQVEGGAEMLDVNSSAASGDKEENMEWLVKTVQEAVDVPLCIDSPNAEEIEKGLEAHNWDKGKALINSITGEKEKIERLLPAIIKYKCAVAALVMDERGIPDNSKTRVEIAEKLIKVLTDAGVPLKDIFIDPLVVPIGTGDKNGLITMKTIRSVKEAHPEVKIVTGLSNISYGLPERKLINQVFMILTMSCGMDAVIIDSTDKRMMAIAKTAITLLGEDNFCGGYIQAYREGKLTFEK</sequence>
<dbReference type="GO" id="GO:0031419">
    <property type="term" value="F:cobalamin binding"/>
    <property type="evidence" value="ECO:0007669"/>
    <property type="project" value="UniProtKB-KW"/>
</dbReference>
<dbReference type="Pfam" id="PF00809">
    <property type="entry name" value="Pterin_bind"/>
    <property type="match status" value="1"/>
</dbReference>
<evidence type="ECO:0000256" key="5">
    <source>
        <dbReference type="ARBA" id="ARBA00022723"/>
    </source>
</evidence>
<organism evidence="8 9">
    <name type="scientific">Candidatus Infernicultor aquiphilus</name>
    <dbReference type="NCBI Taxonomy" id="1805029"/>
    <lineage>
        <taxon>Bacteria</taxon>
        <taxon>Pseudomonadati</taxon>
        <taxon>Atribacterota</taxon>
        <taxon>Candidatus Phoenicimicrobiia</taxon>
        <taxon>Candidatus Pheonicimicrobiales</taxon>
        <taxon>Candidatus Phoenicimicrobiaceae</taxon>
        <taxon>Candidatus Infernicultor</taxon>
    </lineage>
</organism>
<dbReference type="GO" id="GO:0050667">
    <property type="term" value="P:homocysteine metabolic process"/>
    <property type="evidence" value="ECO:0007669"/>
    <property type="project" value="TreeGrafter"/>
</dbReference>
<dbReference type="GO" id="GO:0046872">
    <property type="term" value="F:metal ion binding"/>
    <property type="evidence" value="ECO:0007669"/>
    <property type="project" value="UniProtKB-KW"/>
</dbReference>
<keyword evidence="6" id="KW-0170">Cobalt</keyword>
<dbReference type="SUPFAM" id="SSF51717">
    <property type="entry name" value="Dihydropteroate synthetase-like"/>
    <property type="match status" value="1"/>
</dbReference>
<dbReference type="PANTHER" id="PTHR45833">
    <property type="entry name" value="METHIONINE SYNTHASE"/>
    <property type="match status" value="1"/>
</dbReference>
<dbReference type="PROSITE" id="PS50972">
    <property type="entry name" value="PTERIN_BINDING"/>
    <property type="match status" value="1"/>
</dbReference>
<keyword evidence="2 8" id="KW-0489">Methyltransferase</keyword>
<comment type="similarity">
    <text evidence="1">Belongs to the vitamin-B12 dependent methionine synthase family.</text>
</comment>
<gene>
    <name evidence="8" type="ORF">AUK42_01850</name>
</gene>
<dbReference type="GO" id="GO:0032259">
    <property type="term" value="P:methylation"/>
    <property type="evidence" value="ECO:0007669"/>
    <property type="project" value="UniProtKB-KW"/>
</dbReference>
<dbReference type="GO" id="GO:0008705">
    <property type="term" value="F:methionine synthase activity"/>
    <property type="evidence" value="ECO:0007669"/>
    <property type="project" value="TreeGrafter"/>
</dbReference>
<name>A0A1J5GIU6_9BACT</name>
<dbReference type="GO" id="GO:0005829">
    <property type="term" value="C:cytosol"/>
    <property type="evidence" value="ECO:0007669"/>
    <property type="project" value="TreeGrafter"/>
</dbReference>
<evidence type="ECO:0000256" key="3">
    <source>
        <dbReference type="ARBA" id="ARBA00022628"/>
    </source>
</evidence>
<proteinExistence type="inferred from homology"/>
<dbReference type="STRING" id="1805029.AUK42_01850"/>
<evidence type="ECO:0000256" key="6">
    <source>
        <dbReference type="ARBA" id="ARBA00023285"/>
    </source>
</evidence>
<dbReference type="InterPro" id="IPR050554">
    <property type="entry name" value="Met_Synthase/Corrinoid"/>
</dbReference>
<evidence type="ECO:0000313" key="8">
    <source>
        <dbReference type="EMBL" id="OIP72733.1"/>
    </source>
</evidence>
<evidence type="ECO:0000313" key="9">
    <source>
        <dbReference type="Proteomes" id="UP000182763"/>
    </source>
</evidence>
<reference evidence="8 9" key="1">
    <citation type="journal article" date="2016" name="Environ. Microbiol.">
        <title>Genomic resolution of a cold subsurface aquifer community provides metabolic insights for novel microbes adapted to high CO concentrations.</title>
        <authorList>
            <person name="Probst A.J."/>
            <person name="Castelle C.J."/>
            <person name="Singh A."/>
            <person name="Brown C.T."/>
            <person name="Anantharaman K."/>
            <person name="Sharon I."/>
            <person name="Hug L.A."/>
            <person name="Burstein D."/>
            <person name="Emerson J.B."/>
            <person name="Thomas B.C."/>
            <person name="Banfield J.F."/>
        </authorList>
    </citation>
    <scope>NUCLEOTIDE SEQUENCE [LARGE SCALE GENOMIC DNA]</scope>
    <source>
        <strain evidence="8">CG2_30_33_13</strain>
    </source>
</reference>
<keyword evidence="4 8" id="KW-0808">Transferase</keyword>
<keyword evidence="5" id="KW-0479">Metal-binding</keyword>
<dbReference type="GO" id="GO:0046653">
    <property type="term" value="P:tetrahydrofolate metabolic process"/>
    <property type="evidence" value="ECO:0007669"/>
    <property type="project" value="TreeGrafter"/>
</dbReference>
<evidence type="ECO:0000256" key="2">
    <source>
        <dbReference type="ARBA" id="ARBA00022603"/>
    </source>
</evidence>
<dbReference type="Gene3D" id="3.20.20.20">
    <property type="entry name" value="Dihydropteroate synthase-like"/>
    <property type="match status" value="1"/>
</dbReference>
<accession>A0A1J5GIU6</accession>
<evidence type="ECO:0000259" key="7">
    <source>
        <dbReference type="PROSITE" id="PS50972"/>
    </source>
</evidence>
<dbReference type="EMBL" id="MNYY01000041">
    <property type="protein sequence ID" value="OIP72733.1"/>
    <property type="molecule type" value="Genomic_DNA"/>
</dbReference>
<dbReference type="InterPro" id="IPR000489">
    <property type="entry name" value="Pterin-binding_dom"/>
</dbReference>
<evidence type="ECO:0000256" key="4">
    <source>
        <dbReference type="ARBA" id="ARBA00022679"/>
    </source>
</evidence>